<evidence type="ECO:0000313" key="1">
    <source>
        <dbReference type="EMBL" id="PAQ00907.1"/>
    </source>
</evidence>
<sequence>MKSRCLNSNATGFDRYGGVGVTVCAQWLGSFEAFIADMGEKPTPEHSLDRWPDKSGNYEPGNCRWATKREQANNRKDNNVVVYRGRSVTVREIAAAAAVSRTAIVRRVGRGWDAAKAIETPAMRACR</sequence>
<dbReference type="Proteomes" id="UP000216215">
    <property type="component" value="Unassembled WGS sequence"/>
</dbReference>
<comment type="caution">
    <text evidence="1">The sequence shown here is derived from an EMBL/GenBank/DDBJ whole genome shotgun (WGS) entry which is preliminary data.</text>
</comment>
<reference evidence="2" key="1">
    <citation type="submission" date="2017-08" db="EMBL/GenBank/DDBJ databases">
        <title>Mesorhizobium wenxinae sp. nov., a novel rhizobial species isolated from root nodules of chickpea (Cicer arietinum L.).</title>
        <authorList>
            <person name="Zhang J."/>
        </authorList>
    </citation>
    <scope>NUCLEOTIDE SEQUENCE [LARGE SCALE GENOMIC DNA]</scope>
    <source>
        <strain evidence="2">USDA 3392</strain>
    </source>
</reference>
<proteinExistence type="predicted"/>
<dbReference type="EMBL" id="NPKI01000019">
    <property type="protein sequence ID" value="PAQ00907.1"/>
    <property type="molecule type" value="Genomic_DNA"/>
</dbReference>
<evidence type="ECO:0000313" key="2">
    <source>
        <dbReference type="Proteomes" id="UP000216215"/>
    </source>
</evidence>
<organism evidence="1 2">
    <name type="scientific">Mesorhizobium mediterraneum</name>
    <dbReference type="NCBI Taxonomy" id="43617"/>
    <lineage>
        <taxon>Bacteria</taxon>
        <taxon>Pseudomonadati</taxon>
        <taxon>Pseudomonadota</taxon>
        <taxon>Alphaproteobacteria</taxon>
        <taxon>Hyphomicrobiales</taxon>
        <taxon>Phyllobacteriaceae</taxon>
        <taxon>Mesorhizobium</taxon>
    </lineage>
</organism>
<accession>A0AB36R7M9</accession>
<name>A0AB36R7M9_9HYPH</name>
<dbReference type="AlphaFoldDB" id="A0AB36R7M9"/>
<evidence type="ECO:0008006" key="3">
    <source>
        <dbReference type="Google" id="ProtNLM"/>
    </source>
</evidence>
<protein>
    <recommendedName>
        <fullName evidence="3">HNH endonuclease</fullName>
    </recommendedName>
</protein>
<gene>
    <name evidence="1" type="ORF">CIT25_17730</name>
</gene>
<keyword evidence="2" id="KW-1185">Reference proteome</keyword>